<keyword evidence="3" id="KW-1185">Reference proteome</keyword>
<reference evidence="2" key="1">
    <citation type="journal article" date="2013" name="Nat. Commun.">
        <title>Whole-genome sequencing of Oryza brachyantha reveals mechanisms underlying Oryza genome evolution.</title>
        <authorList>
            <person name="Chen J."/>
            <person name="Huang Q."/>
            <person name="Gao D."/>
            <person name="Wang J."/>
            <person name="Lang Y."/>
            <person name="Liu T."/>
            <person name="Li B."/>
            <person name="Bai Z."/>
            <person name="Luis Goicoechea J."/>
            <person name="Liang C."/>
            <person name="Chen C."/>
            <person name="Zhang W."/>
            <person name="Sun S."/>
            <person name="Liao Y."/>
            <person name="Zhang X."/>
            <person name="Yang L."/>
            <person name="Song C."/>
            <person name="Wang M."/>
            <person name="Shi J."/>
            <person name="Liu G."/>
            <person name="Liu J."/>
            <person name="Zhou H."/>
            <person name="Zhou W."/>
            <person name="Yu Q."/>
            <person name="An N."/>
            <person name="Chen Y."/>
            <person name="Cai Q."/>
            <person name="Wang B."/>
            <person name="Liu B."/>
            <person name="Min J."/>
            <person name="Huang Y."/>
            <person name="Wu H."/>
            <person name="Li Z."/>
            <person name="Zhang Y."/>
            <person name="Yin Y."/>
            <person name="Song W."/>
            <person name="Jiang J."/>
            <person name="Jackson S.A."/>
            <person name="Wing R.A."/>
            <person name="Wang J."/>
            <person name="Chen M."/>
        </authorList>
    </citation>
    <scope>NUCLEOTIDE SEQUENCE [LARGE SCALE GENOMIC DNA]</scope>
    <source>
        <strain evidence="2">cv. IRGC 101232</strain>
    </source>
</reference>
<protein>
    <submittedName>
        <fullName evidence="2">Uncharacterized protein</fullName>
    </submittedName>
</protein>
<organism evidence="2">
    <name type="scientific">Oryza brachyantha</name>
    <name type="common">malo sina</name>
    <dbReference type="NCBI Taxonomy" id="4533"/>
    <lineage>
        <taxon>Eukaryota</taxon>
        <taxon>Viridiplantae</taxon>
        <taxon>Streptophyta</taxon>
        <taxon>Embryophyta</taxon>
        <taxon>Tracheophyta</taxon>
        <taxon>Spermatophyta</taxon>
        <taxon>Magnoliopsida</taxon>
        <taxon>Liliopsida</taxon>
        <taxon>Poales</taxon>
        <taxon>Poaceae</taxon>
        <taxon>BOP clade</taxon>
        <taxon>Oryzoideae</taxon>
        <taxon>Oryzeae</taxon>
        <taxon>Oryzinae</taxon>
        <taxon>Oryza</taxon>
    </lineage>
</organism>
<proteinExistence type="predicted"/>
<feature type="compositionally biased region" description="Basic residues" evidence="1">
    <location>
        <begin position="107"/>
        <end position="117"/>
    </location>
</feature>
<feature type="region of interest" description="Disordered" evidence="1">
    <location>
        <begin position="75"/>
        <end position="143"/>
    </location>
</feature>
<sequence>MNMGGMRIWPGYGREHLSTRQGPLTVLHCELFSQQTAQFLCKTVWFSLILNLYLSRFPRYPLSCLCWRSVPTPPAVRSARPTGPTPSPSSCSTCSGTSPSSPSRPRCSPRRSTRHPPCRSASGSPGTCSSASSTSSASPSSTGVAGRCAAAALGWIRGLRVMGISGSGEGLLGLAPNSIIDPSRCVIKSI</sequence>
<dbReference type="HOGENOM" id="CLU_1430068_0_0_1"/>
<dbReference type="Proteomes" id="UP000006038">
    <property type="component" value="Chromosome 7"/>
</dbReference>
<accession>J3MKM9</accession>
<reference evidence="2" key="2">
    <citation type="submission" date="2013-04" db="UniProtKB">
        <authorList>
            <consortium name="EnsemblPlants"/>
        </authorList>
    </citation>
    <scope>IDENTIFICATION</scope>
</reference>
<evidence type="ECO:0000313" key="2">
    <source>
        <dbReference type="EnsemblPlants" id="OB07G19610.1"/>
    </source>
</evidence>
<name>J3MKM9_ORYBR</name>
<evidence type="ECO:0000256" key="1">
    <source>
        <dbReference type="SAM" id="MobiDB-lite"/>
    </source>
</evidence>
<dbReference type="AlphaFoldDB" id="J3MKM9"/>
<evidence type="ECO:0000313" key="3">
    <source>
        <dbReference type="Proteomes" id="UP000006038"/>
    </source>
</evidence>
<dbReference type="Gramene" id="OB07G19610.1">
    <property type="protein sequence ID" value="OB07G19610.1"/>
    <property type="gene ID" value="OB07G19610"/>
</dbReference>
<dbReference type="EnsemblPlants" id="OB07G19610.1">
    <property type="protein sequence ID" value="OB07G19610.1"/>
    <property type="gene ID" value="OB07G19610"/>
</dbReference>
<feature type="compositionally biased region" description="Low complexity" evidence="1">
    <location>
        <begin position="118"/>
        <end position="143"/>
    </location>
</feature>
<feature type="compositionally biased region" description="Low complexity" evidence="1">
    <location>
        <begin position="77"/>
        <end position="106"/>
    </location>
</feature>